<comment type="caution">
    <text evidence="2">The sequence shown here is derived from an EMBL/GenBank/DDBJ whole genome shotgun (WGS) entry which is preliminary data.</text>
</comment>
<name>A0AAW1HDF4_SAPOF</name>
<dbReference type="AlphaFoldDB" id="A0AAW1HDF4"/>
<accession>A0AAW1HDF4</accession>
<dbReference type="Proteomes" id="UP001443914">
    <property type="component" value="Unassembled WGS sequence"/>
</dbReference>
<gene>
    <name evidence="2" type="ORF">RND81_12G207100</name>
</gene>
<evidence type="ECO:0000313" key="3">
    <source>
        <dbReference type="Proteomes" id="UP001443914"/>
    </source>
</evidence>
<feature type="compositionally biased region" description="Basic and acidic residues" evidence="1">
    <location>
        <begin position="30"/>
        <end position="41"/>
    </location>
</feature>
<evidence type="ECO:0000256" key="1">
    <source>
        <dbReference type="SAM" id="MobiDB-lite"/>
    </source>
</evidence>
<protein>
    <submittedName>
        <fullName evidence="2">Uncharacterized protein</fullName>
    </submittedName>
</protein>
<feature type="region of interest" description="Disordered" evidence="1">
    <location>
        <begin position="1"/>
        <end position="47"/>
    </location>
</feature>
<dbReference type="EMBL" id="JBDFQZ010000012">
    <property type="protein sequence ID" value="KAK9674043.1"/>
    <property type="molecule type" value="Genomic_DNA"/>
</dbReference>
<reference evidence="2" key="1">
    <citation type="submission" date="2024-03" db="EMBL/GenBank/DDBJ databases">
        <title>WGS assembly of Saponaria officinalis var. Norfolk2.</title>
        <authorList>
            <person name="Jenkins J."/>
            <person name="Shu S."/>
            <person name="Grimwood J."/>
            <person name="Barry K."/>
            <person name="Goodstein D."/>
            <person name="Schmutz J."/>
            <person name="Leebens-Mack J."/>
            <person name="Osbourn A."/>
        </authorList>
    </citation>
    <scope>NUCLEOTIDE SEQUENCE [LARGE SCALE GENOMIC DNA]</scope>
    <source>
        <strain evidence="2">JIC</strain>
    </source>
</reference>
<sequence>MRTYPQKLLESRKETPTRKKKPKKNSVGECSRRTASPREESPSEDACAITVSGSLAETRGQSMEVKGPTEFLGVIGRSSGLAECSRRTTSPRQELPSDMHVQLQVRFLI</sequence>
<proteinExistence type="predicted"/>
<organism evidence="2 3">
    <name type="scientific">Saponaria officinalis</name>
    <name type="common">Common soapwort</name>
    <name type="synonym">Lychnis saponaria</name>
    <dbReference type="NCBI Taxonomy" id="3572"/>
    <lineage>
        <taxon>Eukaryota</taxon>
        <taxon>Viridiplantae</taxon>
        <taxon>Streptophyta</taxon>
        <taxon>Embryophyta</taxon>
        <taxon>Tracheophyta</taxon>
        <taxon>Spermatophyta</taxon>
        <taxon>Magnoliopsida</taxon>
        <taxon>eudicotyledons</taxon>
        <taxon>Gunneridae</taxon>
        <taxon>Pentapetalae</taxon>
        <taxon>Caryophyllales</taxon>
        <taxon>Caryophyllaceae</taxon>
        <taxon>Caryophylleae</taxon>
        <taxon>Saponaria</taxon>
    </lineage>
</organism>
<evidence type="ECO:0000313" key="2">
    <source>
        <dbReference type="EMBL" id="KAK9674043.1"/>
    </source>
</evidence>
<keyword evidence="3" id="KW-1185">Reference proteome</keyword>